<dbReference type="GO" id="GO:0008745">
    <property type="term" value="F:N-acetylmuramoyl-L-alanine amidase activity"/>
    <property type="evidence" value="ECO:0007669"/>
    <property type="project" value="InterPro"/>
</dbReference>
<reference evidence="2 3" key="1">
    <citation type="submission" date="2016-11" db="EMBL/GenBank/DDBJ databases">
        <authorList>
            <person name="Jaros S."/>
            <person name="Januszkiewicz K."/>
            <person name="Wedrychowicz H."/>
        </authorList>
    </citation>
    <scope>NUCLEOTIDE SEQUENCE [LARGE SCALE GENOMIC DNA]</scope>
    <source>
        <strain evidence="2 3">DSM 43832</strain>
    </source>
</reference>
<keyword evidence="3" id="KW-1185">Reference proteome</keyword>
<dbReference type="CDD" id="cd06583">
    <property type="entry name" value="PGRP"/>
    <property type="match status" value="1"/>
</dbReference>
<sequence length="292" mass="31280">MTGIYVPWLADAARLTGYPVVEVAGWRSRGHGGMSAVEGVVMHHTAGPRTGEYPSLAVVRDGRADLPGPLANLGLGRSGTVYVIAAGLAYHAGTSRWAGVDPDGRPFDFVNLNARFLGIEAEDDGDGTWTPEQLDCYPRLVAALCYYMRRPASRVCAHRECALPAGRKPDPAGIDMPTFRAHVGSLLVDPLNRIPRNRPAAPVKPVKDDDAMYIKCQLTPSGSPAIAILSGPIFVGLGTEQERQSAEAAIAAGAICQWVNPATWNELDRRSHALCDNPRPVAVTQLPQDATR</sequence>
<evidence type="ECO:0000313" key="3">
    <source>
        <dbReference type="Proteomes" id="UP000184363"/>
    </source>
</evidence>
<dbReference type="InterPro" id="IPR002502">
    <property type="entry name" value="Amidase_domain"/>
</dbReference>
<dbReference type="EMBL" id="FRAP01000028">
    <property type="protein sequence ID" value="SHL42228.1"/>
    <property type="molecule type" value="Genomic_DNA"/>
</dbReference>
<dbReference type="InterPro" id="IPR036505">
    <property type="entry name" value="Amidase/PGRP_sf"/>
</dbReference>
<dbReference type="Pfam" id="PF01510">
    <property type="entry name" value="Amidase_2"/>
    <property type="match status" value="1"/>
</dbReference>
<dbReference type="AlphaFoldDB" id="A0A1M7AHI3"/>
<protein>
    <submittedName>
        <fullName evidence="2">N-acetylmuramoyl-L-alanine amidase</fullName>
    </submittedName>
</protein>
<dbReference type="SUPFAM" id="SSF55846">
    <property type="entry name" value="N-acetylmuramoyl-L-alanine amidase-like"/>
    <property type="match status" value="1"/>
</dbReference>
<evidence type="ECO:0000313" key="2">
    <source>
        <dbReference type="EMBL" id="SHL42228.1"/>
    </source>
</evidence>
<gene>
    <name evidence="2" type="ORF">SAMN05443637_12811</name>
</gene>
<dbReference type="STRING" id="1848.SAMN05443637_12811"/>
<evidence type="ECO:0000259" key="1">
    <source>
        <dbReference type="SMART" id="SM00644"/>
    </source>
</evidence>
<dbReference type="SMART" id="SM00644">
    <property type="entry name" value="Ami_2"/>
    <property type="match status" value="1"/>
</dbReference>
<dbReference type="GO" id="GO:0009253">
    <property type="term" value="P:peptidoglycan catabolic process"/>
    <property type="evidence" value="ECO:0007669"/>
    <property type="project" value="InterPro"/>
</dbReference>
<dbReference type="Gene3D" id="3.40.80.10">
    <property type="entry name" value="Peptidoglycan recognition protein-like"/>
    <property type="match status" value="1"/>
</dbReference>
<name>A0A1M7AHI3_PSETH</name>
<dbReference type="Proteomes" id="UP000184363">
    <property type="component" value="Unassembled WGS sequence"/>
</dbReference>
<feature type="domain" description="N-acetylmuramoyl-L-alanine amidase" evidence="1">
    <location>
        <begin position="26"/>
        <end position="172"/>
    </location>
</feature>
<organism evidence="2 3">
    <name type="scientific">Pseudonocardia thermophila</name>
    <dbReference type="NCBI Taxonomy" id="1848"/>
    <lineage>
        <taxon>Bacteria</taxon>
        <taxon>Bacillati</taxon>
        <taxon>Actinomycetota</taxon>
        <taxon>Actinomycetes</taxon>
        <taxon>Pseudonocardiales</taxon>
        <taxon>Pseudonocardiaceae</taxon>
        <taxon>Pseudonocardia</taxon>
    </lineage>
</organism>
<proteinExistence type="predicted"/>
<accession>A0A1M7AHI3</accession>